<dbReference type="Pfam" id="PF13335">
    <property type="entry name" value="Mg_chelatase_C"/>
    <property type="match status" value="1"/>
</dbReference>
<dbReference type="Gene3D" id="3.30.230.10">
    <property type="match status" value="1"/>
</dbReference>
<evidence type="ECO:0000256" key="1">
    <source>
        <dbReference type="ARBA" id="ARBA00006354"/>
    </source>
</evidence>
<dbReference type="InterPro" id="IPR004482">
    <property type="entry name" value="Mg_chelat-rel"/>
</dbReference>
<dbReference type="PANTHER" id="PTHR32039:SF7">
    <property type="entry name" value="COMPETENCE PROTEIN COMM"/>
    <property type="match status" value="1"/>
</dbReference>
<dbReference type="PROSITE" id="PS00676">
    <property type="entry name" value="SIGMA54_INTERACT_2"/>
    <property type="match status" value="1"/>
</dbReference>
<gene>
    <name evidence="3" type="ORF">Q2362_01885</name>
</gene>
<comment type="caution">
    <text evidence="3">The sequence shown here is derived from an EMBL/GenBank/DDBJ whole genome shotgun (WGS) entry which is preliminary data.</text>
</comment>
<dbReference type="PANTHER" id="PTHR32039">
    <property type="entry name" value="MAGNESIUM-CHELATASE SUBUNIT CHLI"/>
    <property type="match status" value="1"/>
</dbReference>
<evidence type="ECO:0000313" key="3">
    <source>
        <dbReference type="EMBL" id="MDO2408849.1"/>
    </source>
</evidence>
<evidence type="ECO:0000259" key="2">
    <source>
        <dbReference type="SMART" id="SM00382"/>
    </source>
</evidence>
<dbReference type="Pfam" id="PF01078">
    <property type="entry name" value="Mg_chelatase"/>
    <property type="match status" value="1"/>
</dbReference>
<feature type="domain" description="AAA+ ATPase" evidence="2">
    <location>
        <begin position="225"/>
        <end position="407"/>
    </location>
</feature>
<dbReference type="RefSeq" id="WP_302243597.1">
    <property type="nucleotide sequence ID" value="NZ_JAULJQ010000002.1"/>
</dbReference>
<dbReference type="Proteomes" id="UP001171111">
    <property type="component" value="Unassembled WGS sequence"/>
</dbReference>
<dbReference type="InterPro" id="IPR025943">
    <property type="entry name" value="Sigma_54_int_dom_ATP-bd_2"/>
</dbReference>
<dbReference type="SMART" id="SM00382">
    <property type="entry name" value="AAA"/>
    <property type="match status" value="1"/>
</dbReference>
<sequence length="508" mass="55442">MKSLKTASLSDTLHIISIEASLSRALPAIDIVGLAGASIKESSTRVKSALNLLSNSLEEAKLPPLRININLSPSGVKKDGSHFDLGIALLIMLQKRHFNEDFFVFGELGLDGAVKSSAELFSILLFLSTQVSSAKILLPKDIALKAAMIPNFEVYAISSLEEAFYFFTNDEFASSKKVQASHPLFENTIKIGNKIFVPNLEFPMDFKDIYGQDRAKRACVISAAGFHNIIFEGSPGCGKSMSAKRLRYILPPQSKEEVLKACAYESLNATEADFSALRPFRSPHHTSTRSSIFGGGSSVAKIGEVALANGGILFFDELPHFGANILESLREPLQDNRINISRVNSKISYDTKFLFVGAMNPCPCGNALNTELVCTCSPKDIKRYKASISGALMDRIDLYVLMSSQIDKTNAGLDSGAMSELVMRGFRAQISRGQSELNGKLDEADIAKYCLCDKAALDVIQRAASTYNLSQRAINKTLKVARTIADIAQNEIIAKEHALEALGYRFRA</sequence>
<dbReference type="InterPro" id="IPR027417">
    <property type="entry name" value="P-loop_NTPase"/>
</dbReference>
<dbReference type="InterPro" id="IPR020568">
    <property type="entry name" value="Ribosomal_Su5_D2-typ_SF"/>
</dbReference>
<dbReference type="InterPro" id="IPR045006">
    <property type="entry name" value="CHLI-like"/>
</dbReference>
<reference evidence="3 4" key="1">
    <citation type="submission" date="2023-06" db="EMBL/GenBank/DDBJ databases">
        <title>Campylobacter magnum sp. nov., isolated from cecal contents of domestic pigs (Sus scrofa domesticus).</title>
        <authorList>
            <person name="Papic B."/>
            <person name="Gruntar I."/>
        </authorList>
    </citation>
    <scope>NUCLEOTIDE SEQUENCE [LARGE SCALE GENOMIC DNA]</scope>
    <source>
        <strain evidence="4">34484-21</strain>
    </source>
</reference>
<dbReference type="Gene3D" id="3.40.50.300">
    <property type="entry name" value="P-loop containing nucleotide triphosphate hydrolases"/>
    <property type="match status" value="1"/>
</dbReference>
<comment type="similarity">
    <text evidence="1">Belongs to the Mg-chelatase subunits D/I family. ComM subfamily.</text>
</comment>
<evidence type="ECO:0000313" key="4">
    <source>
        <dbReference type="Proteomes" id="UP001171111"/>
    </source>
</evidence>
<dbReference type="InterPro" id="IPR003593">
    <property type="entry name" value="AAA+_ATPase"/>
</dbReference>
<accession>A0ABT8T6Q9</accession>
<dbReference type="SUPFAM" id="SSF54211">
    <property type="entry name" value="Ribosomal protein S5 domain 2-like"/>
    <property type="match status" value="1"/>
</dbReference>
<protein>
    <submittedName>
        <fullName evidence="3">YifB family Mg chelatase-like AAA ATPase</fullName>
    </submittedName>
</protein>
<dbReference type="InterPro" id="IPR025158">
    <property type="entry name" value="Mg_chelat-rel_C"/>
</dbReference>
<dbReference type="InterPro" id="IPR014721">
    <property type="entry name" value="Ribsml_uS5_D2-typ_fold_subgr"/>
</dbReference>
<organism evidence="3 4">
    <name type="scientific">Campylobacter magnus</name>
    <dbReference type="NCBI Taxonomy" id="3026462"/>
    <lineage>
        <taxon>Bacteria</taxon>
        <taxon>Pseudomonadati</taxon>
        <taxon>Campylobacterota</taxon>
        <taxon>Epsilonproteobacteria</taxon>
        <taxon>Campylobacterales</taxon>
        <taxon>Campylobacteraceae</taxon>
        <taxon>Campylobacter</taxon>
    </lineage>
</organism>
<dbReference type="InterPro" id="IPR000523">
    <property type="entry name" value="Mg_chelatse_chII-like_cat_dom"/>
</dbReference>
<proteinExistence type="inferred from homology"/>
<name>A0ABT8T6Q9_9BACT</name>
<dbReference type="SUPFAM" id="SSF52540">
    <property type="entry name" value="P-loop containing nucleoside triphosphate hydrolases"/>
    <property type="match status" value="1"/>
</dbReference>
<dbReference type="EMBL" id="JAULJQ010000002">
    <property type="protein sequence ID" value="MDO2408849.1"/>
    <property type="molecule type" value="Genomic_DNA"/>
</dbReference>
<dbReference type="Pfam" id="PF13541">
    <property type="entry name" value="ChlI"/>
    <property type="match status" value="1"/>
</dbReference>
<keyword evidence="4" id="KW-1185">Reference proteome</keyword>
<dbReference type="NCBIfam" id="TIGR00368">
    <property type="entry name" value="YifB family Mg chelatase-like AAA ATPase"/>
    <property type="match status" value="1"/>
</dbReference>